<dbReference type="InterPro" id="IPR000020">
    <property type="entry name" value="Anaphylatoxin/fibulin"/>
</dbReference>
<feature type="domain" description="EGF-like" evidence="14">
    <location>
        <begin position="446"/>
        <end position="486"/>
    </location>
</feature>
<dbReference type="PIRSF" id="PIRSF036313">
    <property type="entry name" value="Fibulin-1"/>
    <property type="match status" value="1"/>
</dbReference>
<dbReference type="CDD" id="cd00054">
    <property type="entry name" value="EGF_CA"/>
    <property type="match status" value="5"/>
</dbReference>
<evidence type="ECO:0000256" key="3">
    <source>
        <dbReference type="ARBA" id="ARBA00021554"/>
    </source>
</evidence>
<comment type="similarity">
    <text evidence="2 11">Belongs to the fibulin family.</text>
</comment>
<sequence length="837" mass="92871">MIVNMDRRCLRWVLLCLLCNTQFMVQGIMIDVKHECCNLGIDIAQEQNTCTGYILPDSISLPDHDSCSRVLEVCCVQELQTYQCTEGILIAREGGQCQKQNTVIGGEDFQECCHCCRLGIMAKDEMPFATCDRIVSFGEPCDGAFTECCARGSIVGPYPTPTETAEEDNMDECTEFPDQLCAHTCINTPGSFMCACDEGYTLQIDGRTCAPVRDPCLNSPCDHNCDVLNNGNIVCSCFDGYQLLPDGVSCGDINECTTGIDNCQPGENCVNIVGSFHCEAGSNVGRCDPGYLYNTLTNKCDDVDECIELGSPCGSLQCINTPGAYRCQRQNLCDIGLQYDTQTQRCEDDVDSNGNCVDINECLGNPCPQNSNCYNTRGSYRCAARQQCGAGFEIDNNGLRCVDIDECLVGSHTCQSNQRCINTRGGYNCECPVGYKANQFTKTCEDIDECNDWRGRCQQSCENTEGSYRCTCQEGFELAPDGVNCRDIDECASGNPCTQQCVNYYGSYQCLCQRGYRLNADKLTCDDIDECSLYASRGSLCVGVCTNIPGSYKCTCPPGYSLLADGRSCRDIDECEERIDTCSATETCFNTRGGFRCHSITCPPYFVKASATRCRREQCAIDDAECIGLPFSISYNYITFPSDVRIPARLFTMTAVPFGTNTYDFFLTKGNEANEFQLQKEQLKGTIYLIQPMTGPRDIELELELRSYDENRSEDEFRCVKQRCAANDAECLLEKTDAISYNHISLPSNLTPPRPLITMSAITTGTPRIRFHIAEGNHGGWFDVVSHGASGTVRMIRNINGPFHTVLRLEMDRLNNANIVTSRTVAYLYIYVSQYFF</sequence>
<dbReference type="InterPro" id="IPR000742">
    <property type="entry name" value="EGF"/>
</dbReference>
<dbReference type="Pfam" id="PF22914">
    <property type="entry name" value="Fibulin_C"/>
    <property type="match status" value="2"/>
</dbReference>
<evidence type="ECO:0000256" key="11">
    <source>
        <dbReference type="PIRNR" id="PIRNR036313"/>
    </source>
</evidence>
<dbReference type="SMART" id="SM00179">
    <property type="entry name" value="EGF_CA"/>
    <property type="match status" value="9"/>
</dbReference>
<evidence type="ECO:0000259" key="14">
    <source>
        <dbReference type="PROSITE" id="PS50026"/>
    </source>
</evidence>
<protein>
    <recommendedName>
        <fullName evidence="3 11">Fibulin-1</fullName>
    </recommendedName>
</protein>
<dbReference type="InterPro" id="IPR050751">
    <property type="entry name" value="ECM_structural_protein"/>
</dbReference>
<comment type="caution">
    <text evidence="12">Lacks conserved residue(s) required for the propagation of feature annotation.</text>
</comment>
<dbReference type="PANTHER" id="PTHR24034">
    <property type="entry name" value="EGF-LIKE DOMAIN-CONTAINING PROTEIN"/>
    <property type="match status" value="1"/>
</dbReference>
<feature type="domain" description="EGF-like" evidence="14">
    <location>
        <begin position="487"/>
        <end position="526"/>
    </location>
</feature>
<evidence type="ECO:0000256" key="8">
    <source>
        <dbReference type="ARBA" id="ARBA00022837"/>
    </source>
</evidence>
<dbReference type="PROSITE" id="PS50026">
    <property type="entry name" value="EGF_3"/>
    <property type="match status" value="5"/>
</dbReference>
<dbReference type="PROSITE" id="PS00010">
    <property type="entry name" value="ASX_HYDROXYL"/>
    <property type="match status" value="5"/>
</dbReference>
<keyword evidence="4 11" id="KW-0964">Secreted</keyword>
<dbReference type="Pfam" id="PF07645">
    <property type="entry name" value="EGF_CA"/>
    <property type="match status" value="4"/>
</dbReference>
<evidence type="ECO:0000256" key="1">
    <source>
        <dbReference type="ARBA" id="ARBA00004498"/>
    </source>
</evidence>
<dbReference type="SUPFAM" id="SSF57184">
    <property type="entry name" value="Growth factor receptor domain"/>
    <property type="match status" value="2"/>
</dbReference>
<dbReference type="Pfam" id="PF12662">
    <property type="entry name" value="cEGF"/>
    <property type="match status" value="3"/>
</dbReference>
<keyword evidence="9 12" id="KW-1015">Disulfide bond</keyword>
<comment type="subcellular location">
    <subcellularLocation>
        <location evidence="1 11">Secreted</location>
        <location evidence="1 11">Extracellular space</location>
        <location evidence="1 11">Extracellular matrix</location>
    </subcellularLocation>
</comment>
<proteinExistence type="inferred from homology"/>
<evidence type="ECO:0000313" key="15">
    <source>
        <dbReference type="Proteomes" id="UP000694865"/>
    </source>
</evidence>
<keyword evidence="15" id="KW-1185">Reference proteome</keyword>
<dbReference type="InterPro" id="IPR001881">
    <property type="entry name" value="EGF-like_Ca-bd_dom"/>
</dbReference>
<evidence type="ECO:0000256" key="4">
    <source>
        <dbReference type="ARBA" id="ARBA00022525"/>
    </source>
</evidence>
<dbReference type="InterPro" id="IPR018097">
    <property type="entry name" value="EGF_Ca-bd_CS"/>
</dbReference>
<evidence type="ECO:0000313" key="16">
    <source>
        <dbReference type="RefSeq" id="XP_006817075.1"/>
    </source>
</evidence>
<dbReference type="InterPro" id="IPR026823">
    <property type="entry name" value="cEGF"/>
</dbReference>
<feature type="disulfide bond" evidence="12">
    <location>
        <begin position="491"/>
        <end position="501"/>
    </location>
</feature>
<organism evidence="15 16">
    <name type="scientific">Saccoglossus kowalevskii</name>
    <name type="common">Acorn worm</name>
    <dbReference type="NCBI Taxonomy" id="10224"/>
    <lineage>
        <taxon>Eukaryota</taxon>
        <taxon>Metazoa</taxon>
        <taxon>Hemichordata</taxon>
        <taxon>Enteropneusta</taxon>
        <taxon>Harrimaniidae</taxon>
        <taxon>Saccoglossus</taxon>
    </lineage>
</organism>
<keyword evidence="8" id="KW-0106">Calcium</keyword>
<dbReference type="PANTHER" id="PTHR24034:SF111">
    <property type="entry name" value="FIBULIN-2-LIKE ISOFORM X1"/>
    <property type="match status" value="1"/>
</dbReference>
<feature type="domain" description="EGF-like" evidence="14">
    <location>
        <begin position="169"/>
        <end position="210"/>
    </location>
</feature>
<gene>
    <name evidence="16" type="primary">LOC100374375</name>
</gene>
<dbReference type="Gene3D" id="2.10.25.10">
    <property type="entry name" value="Laminin"/>
    <property type="match status" value="10"/>
</dbReference>
<feature type="domain" description="EGF-like" evidence="14">
    <location>
        <begin position="403"/>
        <end position="445"/>
    </location>
</feature>
<dbReference type="SUPFAM" id="SSF57196">
    <property type="entry name" value="EGF/Laminin"/>
    <property type="match status" value="4"/>
</dbReference>
<keyword evidence="6 12" id="KW-0245">EGF-like domain</keyword>
<evidence type="ECO:0000256" key="5">
    <source>
        <dbReference type="ARBA" id="ARBA00022530"/>
    </source>
</evidence>
<keyword evidence="7" id="KW-0677">Repeat</keyword>
<evidence type="ECO:0000256" key="12">
    <source>
        <dbReference type="PROSITE-ProRule" id="PRU00076"/>
    </source>
</evidence>
<dbReference type="PROSITE" id="PS01187">
    <property type="entry name" value="EGF_CA"/>
    <property type="match status" value="3"/>
</dbReference>
<accession>A0ABM0MAN4</accession>
<evidence type="ECO:0000256" key="2">
    <source>
        <dbReference type="ARBA" id="ARBA00006127"/>
    </source>
</evidence>
<dbReference type="PROSITE" id="PS01186">
    <property type="entry name" value="EGF_2"/>
    <property type="match status" value="6"/>
</dbReference>
<feature type="domain" description="EGF-like" evidence="14">
    <location>
        <begin position="527"/>
        <end position="570"/>
    </location>
</feature>
<keyword evidence="5 11" id="KW-0272">Extracellular matrix</keyword>
<dbReference type="InterPro" id="IPR000152">
    <property type="entry name" value="EGF-type_Asp/Asn_hydroxyl_site"/>
</dbReference>
<evidence type="ECO:0000256" key="13">
    <source>
        <dbReference type="SAM" id="SignalP"/>
    </source>
</evidence>
<dbReference type="Proteomes" id="UP000694865">
    <property type="component" value="Unplaced"/>
</dbReference>
<keyword evidence="10" id="KW-0325">Glycoprotein</keyword>
<keyword evidence="13" id="KW-0732">Signal</keyword>
<dbReference type="InterPro" id="IPR055088">
    <property type="entry name" value="Fibulin_C"/>
</dbReference>
<evidence type="ECO:0000256" key="10">
    <source>
        <dbReference type="ARBA" id="ARBA00023180"/>
    </source>
</evidence>
<dbReference type="GeneID" id="100374375"/>
<dbReference type="Pfam" id="PF14670">
    <property type="entry name" value="FXa_inhibition"/>
    <property type="match status" value="1"/>
</dbReference>
<dbReference type="RefSeq" id="XP_006817075.1">
    <property type="nucleotide sequence ID" value="XM_006817012.1"/>
</dbReference>
<dbReference type="InterPro" id="IPR017048">
    <property type="entry name" value="Fibulin-1"/>
</dbReference>
<dbReference type="InterPro" id="IPR009030">
    <property type="entry name" value="Growth_fac_rcpt_cys_sf"/>
</dbReference>
<dbReference type="SMART" id="SM00181">
    <property type="entry name" value="EGF"/>
    <property type="match status" value="10"/>
</dbReference>
<feature type="signal peptide" evidence="13">
    <location>
        <begin position="1"/>
        <end position="27"/>
    </location>
</feature>
<feature type="chain" id="PRO_5045743021" description="Fibulin-1" evidence="13">
    <location>
        <begin position="28"/>
        <end position="837"/>
    </location>
</feature>
<dbReference type="SMART" id="SM00104">
    <property type="entry name" value="ANATO"/>
    <property type="match status" value="3"/>
</dbReference>
<evidence type="ECO:0000256" key="6">
    <source>
        <dbReference type="ARBA" id="ARBA00022536"/>
    </source>
</evidence>
<name>A0ABM0MAN4_SACKO</name>
<evidence type="ECO:0000256" key="7">
    <source>
        <dbReference type="ARBA" id="ARBA00022737"/>
    </source>
</evidence>
<comment type="subunit">
    <text evidence="11">Homomultimerizes and interacts with various extracellular matrix components.</text>
</comment>
<dbReference type="InterPro" id="IPR049883">
    <property type="entry name" value="NOTCH1_EGF-like"/>
</dbReference>
<evidence type="ECO:0000256" key="9">
    <source>
        <dbReference type="ARBA" id="ARBA00023157"/>
    </source>
</evidence>
<reference evidence="16" key="1">
    <citation type="submission" date="2025-08" db="UniProtKB">
        <authorList>
            <consortium name="RefSeq"/>
        </authorList>
    </citation>
    <scope>IDENTIFICATION</scope>
    <source>
        <tissue evidence="16">Testes</tissue>
    </source>
</reference>